<name>A0AA48LXD0_9ZZZZ</name>
<dbReference type="GO" id="GO:0000155">
    <property type="term" value="F:phosphorelay sensor kinase activity"/>
    <property type="evidence" value="ECO:0007669"/>
    <property type="project" value="InterPro"/>
</dbReference>
<evidence type="ECO:0000256" key="4">
    <source>
        <dbReference type="ARBA" id="ARBA00022500"/>
    </source>
</evidence>
<dbReference type="Gene3D" id="3.30.565.10">
    <property type="entry name" value="Histidine kinase-like ATPase, C-terminal domain"/>
    <property type="match status" value="1"/>
</dbReference>
<dbReference type="EC" id="2.7.13.3" evidence="2"/>
<dbReference type="Gene3D" id="2.30.30.40">
    <property type="entry name" value="SH3 Domains"/>
    <property type="match status" value="1"/>
</dbReference>
<evidence type="ECO:0000259" key="10">
    <source>
        <dbReference type="PROSITE" id="PS50109"/>
    </source>
</evidence>
<evidence type="ECO:0000313" key="12">
    <source>
        <dbReference type="EMBL" id="CAJ0853159.1"/>
    </source>
</evidence>
<dbReference type="GO" id="GO:0005524">
    <property type="term" value="F:ATP binding"/>
    <property type="evidence" value="ECO:0007669"/>
    <property type="project" value="UniProtKB-KW"/>
</dbReference>
<evidence type="ECO:0000256" key="9">
    <source>
        <dbReference type="ARBA" id="ARBA00023012"/>
    </source>
</evidence>
<evidence type="ECO:0000256" key="2">
    <source>
        <dbReference type="ARBA" id="ARBA00012438"/>
    </source>
</evidence>
<accession>A0AA48LXD0</accession>
<organism evidence="12">
    <name type="scientific">freshwater sediment metagenome</name>
    <dbReference type="NCBI Taxonomy" id="556182"/>
    <lineage>
        <taxon>unclassified sequences</taxon>
        <taxon>metagenomes</taxon>
        <taxon>ecological metagenomes</taxon>
    </lineage>
</organism>
<dbReference type="InterPro" id="IPR003594">
    <property type="entry name" value="HATPase_dom"/>
</dbReference>
<reference evidence="12" key="1">
    <citation type="submission" date="2023-07" db="EMBL/GenBank/DDBJ databases">
        <authorList>
            <person name="Pelsma A.J. K."/>
        </authorList>
    </citation>
    <scope>NUCLEOTIDE SEQUENCE</scope>
</reference>
<dbReference type="InterPro" id="IPR036890">
    <property type="entry name" value="HATPase_C_sf"/>
</dbReference>
<dbReference type="GO" id="GO:0006935">
    <property type="term" value="P:chemotaxis"/>
    <property type="evidence" value="ECO:0007669"/>
    <property type="project" value="UniProtKB-KW"/>
</dbReference>
<dbReference type="InterPro" id="IPR004105">
    <property type="entry name" value="CheA-like_dim"/>
</dbReference>
<proteinExistence type="predicted"/>
<dbReference type="PRINTS" id="PR00344">
    <property type="entry name" value="BCTRLSENSOR"/>
</dbReference>
<dbReference type="PROSITE" id="PS50851">
    <property type="entry name" value="CHEW"/>
    <property type="match status" value="1"/>
</dbReference>
<dbReference type="GO" id="GO:0005737">
    <property type="term" value="C:cytoplasm"/>
    <property type="evidence" value="ECO:0007669"/>
    <property type="project" value="InterPro"/>
</dbReference>
<evidence type="ECO:0000259" key="11">
    <source>
        <dbReference type="PROSITE" id="PS50851"/>
    </source>
</evidence>
<dbReference type="PROSITE" id="PS50109">
    <property type="entry name" value="HIS_KIN"/>
    <property type="match status" value="1"/>
</dbReference>
<dbReference type="Pfam" id="PF02895">
    <property type="entry name" value="H-kinase_dim"/>
    <property type="match status" value="1"/>
</dbReference>
<dbReference type="SMART" id="SM01231">
    <property type="entry name" value="H-kinase_dim"/>
    <property type="match status" value="1"/>
</dbReference>
<dbReference type="InterPro" id="IPR037006">
    <property type="entry name" value="CheA-like_homodim_sf"/>
</dbReference>
<evidence type="ECO:0000256" key="6">
    <source>
        <dbReference type="ARBA" id="ARBA00022679"/>
    </source>
</evidence>
<keyword evidence="4" id="KW-0145">Chemotaxis</keyword>
<evidence type="ECO:0000256" key="3">
    <source>
        <dbReference type="ARBA" id="ARBA00021495"/>
    </source>
</evidence>
<dbReference type="InterPro" id="IPR002545">
    <property type="entry name" value="CheW-lke_dom"/>
</dbReference>
<evidence type="ECO:0000256" key="8">
    <source>
        <dbReference type="ARBA" id="ARBA00022840"/>
    </source>
</evidence>
<dbReference type="InterPro" id="IPR051315">
    <property type="entry name" value="Bact_Chemotaxis_CheA"/>
</dbReference>
<protein>
    <recommendedName>
        <fullName evidence="3">Chemotaxis protein CheA</fullName>
        <ecNumber evidence="2">2.7.13.3</ecNumber>
    </recommendedName>
</protein>
<dbReference type="PANTHER" id="PTHR43395:SF10">
    <property type="entry name" value="CHEMOTAXIS PROTEIN CHEA"/>
    <property type="match status" value="1"/>
</dbReference>
<keyword evidence="5" id="KW-0597">Phosphoprotein</keyword>
<dbReference type="SUPFAM" id="SSF47384">
    <property type="entry name" value="Homodimeric domain of signal transducing histidine kinase"/>
    <property type="match status" value="1"/>
</dbReference>
<keyword evidence="6 12" id="KW-0808">Transferase</keyword>
<dbReference type="EMBL" id="OY288114">
    <property type="protein sequence ID" value="CAJ0853159.1"/>
    <property type="molecule type" value="Genomic_DNA"/>
</dbReference>
<dbReference type="SUPFAM" id="SSF50341">
    <property type="entry name" value="CheW-like"/>
    <property type="match status" value="1"/>
</dbReference>
<dbReference type="SUPFAM" id="SSF55874">
    <property type="entry name" value="ATPase domain of HSP90 chaperone/DNA topoisomerase II/histidine kinase"/>
    <property type="match status" value="1"/>
</dbReference>
<comment type="catalytic activity">
    <reaction evidence="1">
        <text>ATP + protein L-histidine = ADP + protein N-phospho-L-histidine.</text>
        <dbReference type="EC" id="2.7.13.3"/>
    </reaction>
</comment>
<keyword evidence="8" id="KW-0067">ATP-binding</keyword>
<gene>
    <name evidence="12" type="primary">cheA</name>
    <name evidence="12" type="ORF">AMST5_00619</name>
</gene>
<evidence type="ECO:0000256" key="7">
    <source>
        <dbReference type="ARBA" id="ARBA00022777"/>
    </source>
</evidence>
<keyword evidence="8" id="KW-0547">Nucleotide-binding</keyword>
<feature type="domain" description="CheW-like" evidence="11">
    <location>
        <begin position="271"/>
        <end position="408"/>
    </location>
</feature>
<dbReference type="FunFam" id="3.30.565.10:FF:000016">
    <property type="entry name" value="Chemotaxis protein CheA, putative"/>
    <property type="match status" value="1"/>
</dbReference>
<dbReference type="InterPro" id="IPR004358">
    <property type="entry name" value="Sig_transdc_His_kin-like_C"/>
</dbReference>
<dbReference type="PANTHER" id="PTHR43395">
    <property type="entry name" value="SENSOR HISTIDINE KINASE CHEA"/>
    <property type="match status" value="1"/>
</dbReference>
<evidence type="ECO:0000256" key="1">
    <source>
        <dbReference type="ARBA" id="ARBA00000085"/>
    </source>
</evidence>
<keyword evidence="9" id="KW-0902">Two-component regulatory system</keyword>
<sequence length="408" mass="44843">MTPNREANSAVTVREASSAPASQLRVSAQKVSRLMDLVGELSLSVSDTIHSADIAHLDLSDFEKSAHRLKLVLREVQEAAAELRLVPIGDVFQRMGRLVRELERQTGKEVDLQIEGEDTEIDKIVVDQLFEPLVHVVRNSVDHGLETPDEREAVGKRRRGKITLSAAQVGGDIQITIADDGRGLNRVKILARGRERGMIAPEDEPEDRDLWQLLFKPGFSTAETVTNLSGRGVGMDVLDNTIKRLRGRIVVDSVWGHGAKVLLAIPLSLAFIDSLVMRVGERLFATPIGVVAEIFRPLSEQLTVITADGGGELVQVRDAMIPICRLDRFYGEKSDLSDSLEQKIILVFHTSQGKIGLPVDELFDQQQVVMKPLQGHLEKIRASFGCALLGTGEVAMMLDCEKLTKGAL</sequence>
<dbReference type="AlphaFoldDB" id="A0AA48LXD0"/>
<dbReference type="SMART" id="SM00260">
    <property type="entry name" value="CheW"/>
    <property type="match status" value="1"/>
</dbReference>
<dbReference type="InterPro" id="IPR036097">
    <property type="entry name" value="HisK_dim/P_sf"/>
</dbReference>
<evidence type="ECO:0000256" key="5">
    <source>
        <dbReference type="ARBA" id="ARBA00022553"/>
    </source>
</evidence>
<dbReference type="Gene3D" id="1.10.287.560">
    <property type="entry name" value="Histidine kinase CheA-like, homodimeric domain"/>
    <property type="match status" value="1"/>
</dbReference>
<dbReference type="InterPro" id="IPR036061">
    <property type="entry name" value="CheW-like_dom_sf"/>
</dbReference>
<feature type="domain" description="Histidine kinase" evidence="10">
    <location>
        <begin position="65"/>
        <end position="269"/>
    </location>
</feature>
<dbReference type="Pfam" id="PF01584">
    <property type="entry name" value="CheW"/>
    <property type="match status" value="1"/>
</dbReference>
<keyword evidence="7" id="KW-0418">Kinase</keyword>
<dbReference type="SMART" id="SM00387">
    <property type="entry name" value="HATPase_c"/>
    <property type="match status" value="1"/>
</dbReference>
<dbReference type="InterPro" id="IPR005467">
    <property type="entry name" value="His_kinase_dom"/>
</dbReference>
<dbReference type="Pfam" id="PF02518">
    <property type="entry name" value="HATPase_c"/>
    <property type="match status" value="1"/>
</dbReference>